<reference evidence="3 4" key="1">
    <citation type="journal article" date="2015" name="Nature">
        <title>rRNA introns, odd ribosomes, and small enigmatic genomes across a large radiation of phyla.</title>
        <authorList>
            <person name="Brown C.T."/>
            <person name="Hug L.A."/>
            <person name="Thomas B.C."/>
            <person name="Sharon I."/>
            <person name="Castelle C.J."/>
            <person name="Singh A."/>
            <person name="Wilkins M.J."/>
            <person name="Williams K.H."/>
            <person name="Banfield J.F."/>
        </authorList>
    </citation>
    <scope>NUCLEOTIDE SEQUENCE [LARGE SCALE GENOMIC DNA]</scope>
</reference>
<evidence type="ECO:0000313" key="3">
    <source>
        <dbReference type="EMBL" id="KKU87205.1"/>
    </source>
</evidence>
<dbReference type="SUPFAM" id="SSF53335">
    <property type="entry name" value="S-adenosyl-L-methionine-dependent methyltransferases"/>
    <property type="match status" value="1"/>
</dbReference>
<keyword evidence="1" id="KW-0472">Membrane</keyword>
<evidence type="ECO:0000256" key="1">
    <source>
        <dbReference type="SAM" id="Phobius"/>
    </source>
</evidence>
<organism evidence="3 4">
    <name type="scientific">Candidatus Beckwithbacteria bacterium GW2011_GWC2_47_9</name>
    <dbReference type="NCBI Taxonomy" id="1618373"/>
    <lineage>
        <taxon>Bacteria</taxon>
        <taxon>Candidatus Beckwithiibacteriota</taxon>
    </lineage>
</organism>
<dbReference type="InterPro" id="IPR052514">
    <property type="entry name" value="SAM-dependent_MTase"/>
</dbReference>
<keyword evidence="3" id="KW-0489">Methyltransferase</keyword>
<keyword evidence="1" id="KW-0812">Transmembrane</keyword>
<comment type="caution">
    <text evidence="3">The sequence shown here is derived from an EMBL/GenBank/DDBJ whole genome shotgun (WGS) entry which is preliminary data.</text>
</comment>
<dbReference type="InterPro" id="IPR029063">
    <property type="entry name" value="SAM-dependent_MTases_sf"/>
</dbReference>
<keyword evidence="3" id="KW-0808">Transferase</keyword>
<keyword evidence="1" id="KW-1133">Transmembrane helix</keyword>
<dbReference type="NCBIfam" id="TIGR01444">
    <property type="entry name" value="fkbM_fam"/>
    <property type="match status" value="1"/>
</dbReference>
<sequence>MISYIQMVGNFDEKIKNVSRRLRRRFFSPLQGLVEGFFALVWSMLPLKIKANLLEKDSCFSRLNWQRGHILMGVNSYQAMRRLDALKSEPYTAAWIENDIMAGDVFYDIGASTGPFSLLAFASTGGKAKVYAFEPVASSFALLVGNVSINDASGLVVPLKIALADRTGFTSFAYGSLSAGTTKHPGLLPPTAFGILKNLGTREIFSELMYVWALDDFVERAKILLPTHVKIDVDGSEVGVLSGARKVLSNPNLRLVQVEVRKGDGGTVEGVFTIMRDAGFKLIAKYRDESQRAADYLFRRT</sequence>
<feature type="domain" description="Methyltransferase FkbM" evidence="2">
    <location>
        <begin position="108"/>
        <end position="282"/>
    </location>
</feature>
<dbReference type="GO" id="GO:0008168">
    <property type="term" value="F:methyltransferase activity"/>
    <property type="evidence" value="ECO:0007669"/>
    <property type="project" value="UniProtKB-KW"/>
</dbReference>
<proteinExistence type="predicted"/>
<dbReference type="EMBL" id="LCOZ01000025">
    <property type="protein sequence ID" value="KKU87205.1"/>
    <property type="molecule type" value="Genomic_DNA"/>
</dbReference>
<dbReference type="AlphaFoldDB" id="A0A0G1WYB6"/>
<dbReference type="PANTHER" id="PTHR34203:SF15">
    <property type="entry name" value="SLL1173 PROTEIN"/>
    <property type="match status" value="1"/>
</dbReference>
<dbReference type="PANTHER" id="PTHR34203">
    <property type="entry name" value="METHYLTRANSFERASE, FKBM FAMILY PROTEIN"/>
    <property type="match status" value="1"/>
</dbReference>
<dbReference type="Proteomes" id="UP000034772">
    <property type="component" value="Unassembled WGS sequence"/>
</dbReference>
<name>A0A0G1WYB6_9BACT</name>
<accession>A0A0G1WYB6</accession>
<dbReference type="Gene3D" id="3.40.50.150">
    <property type="entry name" value="Vaccinia Virus protein VP39"/>
    <property type="match status" value="1"/>
</dbReference>
<dbReference type="Pfam" id="PF05050">
    <property type="entry name" value="Methyltransf_21"/>
    <property type="match status" value="1"/>
</dbReference>
<dbReference type="GO" id="GO:0032259">
    <property type="term" value="P:methylation"/>
    <property type="evidence" value="ECO:0007669"/>
    <property type="project" value="UniProtKB-KW"/>
</dbReference>
<feature type="transmembrane region" description="Helical" evidence="1">
    <location>
        <begin position="26"/>
        <end position="45"/>
    </location>
</feature>
<protein>
    <submittedName>
        <fullName evidence="3">Methyltransferase FkbM family protein</fullName>
    </submittedName>
</protein>
<gene>
    <name evidence="3" type="ORF">UY17_C0025G0004</name>
</gene>
<dbReference type="InterPro" id="IPR006342">
    <property type="entry name" value="FkbM_mtfrase"/>
</dbReference>
<evidence type="ECO:0000259" key="2">
    <source>
        <dbReference type="Pfam" id="PF05050"/>
    </source>
</evidence>
<evidence type="ECO:0000313" key="4">
    <source>
        <dbReference type="Proteomes" id="UP000034772"/>
    </source>
</evidence>